<evidence type="ECO:0000313" key="3">
    <source>
        <dbReference type="EMBL" id="CAK0866852.1"/>
    </source>
</evidence>
<dbReference type="PANTHER" id="PTHR13748:SF59">
    <property type="entry name" value="COBW C-TERMINAL DOMAIN-CONTAINING PROTEIN"/>
    <property type="match status" value="1"/>
</dbReference>
<gene>
    <name evidence="3" type="ORF">PCOR1329_LOCUS53936</name>
</gene>
<dbReference type="Proteomes" id="UP001189429">
    <property type="component" value="Unassembled WGS sequence"/>
</dbReference>
<protein>
    <recommendedName>
        <fullName evidence="5">CobW C-terminal domain-containing protein</fullName>
    </recommendedName>
</protein>
<evidence type="ECO:0000313" key="4">
    <source>
        <dbReference type="Proteomes" id="UP001189429"/>
    </source>
</evidence>
<evidence type="ECO:0008006" key="5">
    <source>
        <dbReference type="Google" id="ProtNLM"/>
    </source>
</evidence>
<organism evidence="3 4">
    <name type="scientific">Prorocentrum cordatum</name>
    <dbReference type="NCBI Taxonomy" id="2364126"/>
    <lineage>
        <taxon>Eukaryota</taxon>
        <taxon>Sar</taxon>
        <taxon>Alveolata</taxon>
        <taxon>Dinophyceae</taxon>
        <taxon>Prorocentrales</taxon>
        <taxon>Prorocentraceae</taxon>
        <taxon>Prorocentrum</taxon>
    </lineage>
</organism>
<name>A0ABN9V2B9_9DINO</name>
<feature type="domain" description="CobW C-terminal" evidence="2">
    <location>
        <begin position="482"/>
        <end position="559"/>
    </location>
</feature>
<keyword evidence="4" id="KW-1185">Reference proteome</keyword>
<feature type="domain" description="CobW/HypB/UreG nucleotide-binding" evidence="1">
    <location>
        <begin position="204"/>
        <end position="406"/>
    </location>
</feature>
<dbReference type="InterPro" id="IPR011629">
    <property type="entry name" value="CobW-like_C"/>
</dbReference>
<dbReference type="Gene3D" id="3.40.50.300">
    <property type="entry name" value="P-loop containing nucleotide triphosphate hydrolases"/>
    <property type="match status" value="1"/>
</dbReference>
<proteinExistence type="predicted"/>
<dbReference type="Pfam" id="PF12352">
    <property type="entry name" value="V-SNARE_C"/>
    <property type="match status" value="1"/>
</dbReference>
<dbReference type="Pfam" id="PF07683">
    <property type="entry name" value="CobW_C"/>
    <property type="match status" value="1"/>
</dbReference>
<dbReference type="EMBL" id="CAUYUJ010016582">
    <property type="protein sequence ID" value="CAK0866852.1"/>
    <property type="molecule type" value="Genomic_DNA"/>
</dbReference>
<dbReference type="SUPFAM" id="SSF52540">
    <property type="entry name" value="P-loop containing nucleoside triphosphate hydrolases"/>
    <property type="match status" value="1"/>
</dbReference>
<evidence type="ECO:0000259" key="2">
    <source>
        <dbReference type="Pfam" id="PF07683"/>
    </source>
</evidence>
<accession>A0ABN9V2B9</accession>
<dbReference type="InterPro" id="IPR003495">
    <property type="entry name" value="CobW/HypB/UreG_nucleotide-bd"/>
</dbReference>
<dbReference type="Pfam" id="PF02492">
    <property type="entry name" value="cobW"/>
    <property type="match status" value="1"/>
</dbReference>
<evidence type="ECO:0000259" key="1">
    <source>
        <dbReference type="Pfam" id="PF02492"/>
    </source>
</evidence>
<dbReference type="InterPro" id="IPR051316">
    <property type="entry name" value="Zinc-reg_GTPase_activator"/>
</dbReference>
<reference evidence="3" key="1">
    <citation type="submission" date="2023-10" db="EMBL/GenBank/DDBJ databases">
        <authorList>
            <person name="Chen Y."/>
            <person name="Shah S."/>
            <person name="Dougan E. K."/>
            <person name="Thang M."/>
            <person name="Chan C."/>
        </authorList>
    </citation>
    <scope>NUCLEOTIDE SEQUENCE [LARGE SCALE GENOMIC DNA]</scope>
</reference>
<dbReference type="PANTHER" id="PTHR13748">
    <property type="entry name" value="COBW-RELATED"/>
    <property type="match status" value="1"/>
</dbReference>
<dbReference type="InterPro" id="IPR027417">
    <property type="entry name" value="P-loop_NTPase"/>
</dbReference>
<comment type="caution">
    <text evidence="3">The sequence shown here is derived from an EMBL/GenBank/DDBJ whole genome shotgun (WGS) entry which is preliminary data.</text>
</comment>
<sequence length="757" mass="80950">MAGESWDTVKARAKGLKSDIDTKMQELGRLNKRLGSTSSESPGDRVHGLEGQIQLVVSLREEVERGLTNLEAASEAMGRAAATSAQAAQAARFRETQQEMKRDFKRVAESIEHQYQPGLLPRGRGGIGKSLDEIIGQASATHQMLQGQRKTLTEANSKVGTISSLFPGLNGLIDKISDRQNKINFSAHAERNFVFAPPAPRPLPVVVVTGFLGSGKTTLVEKLYSSRANLRIATIAHDLAPSLNVDAELLATVGSGALRRTEAAVGDGDVLGLGGCVCCPDFDEALRRAVKCSLKEGVDEGSLDYLVLETSGASDPRRLVAMLEKRFGPCTRARLDHVVTVVDAERAADAGEGWLAVPGRADPESQLQLAQLLAADIILLNKADLVDGVALNTVEARLRELFPDARLFSCQYGRVPISDLLEVFVSSADAAAVSHEAVLAQATLSVPQCMEPLRRSISDTQQASASLAPLGGGHAVGHKVVEWSSRESRGVSLARLQQFLLSDLPRWQRSLRRGKGFLHVQEDSDVRWEWQMSGRLRYCIRRHPRESCAPLLRSFLVLIRWPRFPNAELAKARAALEALEEPPPEHGEAAQAEQAEVALAAAAAEVREACAPLGMEELAAPERTSAHSGHALRGASVVRFRLTGRAHFGIPEDVDLAASPYCIDLDAMWELARLVSASKGAPFLACGAARDPRRGGAPALALLWAAGAPGALASPAGAPAPPPPPPHLGTVLAVVRAEAPALLKRTFGHVTSCLCGQ</sequence>